<feature type="region of interest" description="Disordered" evidence="2">
    <location>
        <begin position="25"/>
        <end position="58"/>
    </location>
</feature>
<dbReference type="Gene3D" id="1.20.1260.10">
    <property type="match status" value="1"/>
</dbReference>
<dbReference type="Pfam" id="PF03713">
    <property type="entry name" value="DUF305"/>
    <property type="match status" value="1"/>
</dbReference>
<reference evidence="6" key="1">
    <citation type="journal article" date="2019" name="Int. J. Syst. Evol. Microbiol.">
        <title>The Global Catalogue of Microorganisms (GCM) 10K type strain sequencing project: providing services to taxonomists for standard genome sequencing and annotation.</title>
        <authorList>
            <consortium name="The Broad Institute Genomics Platform"/>
            <consortium name="The Broad Institute Genome Sequencing Center for Infectious Disease"/>
            <person name="Wu L."/>
            <person name="Ma J."/>
        </authorList>
    </citation>
    <scope>NUCLEOTIDE SEQUENCE [LARGE SCALE GENOMIC DNA]</scope>
    <source>
        <strain evidence="6">CGMCC 4.6946</strain>
    </source>
</reference>
<keyword evidence="6" id="KW-1185">Reference proteome</keyword>
<evidence type="ECO:0000259" key="4">
    <source>
        <dbReference type="Pfam" id="PF03713"/>
    </source>
</evidence>
<feature type="signal peptide" evidence="3">
    <location>
        <begin position="1"/>
        <end position="25"/>
    </location>
</feature>
<evidence type="ECO:0000313" key="5">
    <source>
        <dbReference type="EMBL" id="MFC4904122.1"/>
    </source>
</evidence>
<name>A0ABV9TJL0_9MICC</name>
<proteinExistence type="predicted"/>
<keyword evidence="3" id="KW-0732">Signal</keyword>
<evidence type="ECO:0000313" key="6">
    <source>
        <dbReference type="Proteomes" id="UP001595797"/>
    </source>
</evidence>
<dbReference type="InterPro" id="IPR012347">
    <property type="entry name" value="Ferritin-like"/>
</dbReference>
<protein>
    <submittedName>
        <fullName evidence="5">DUF305 domain-containing protein</fullName>
    </submittedName>
</protein>
<gene>
    <name evidence="5" type="ORF">ACFPCS_11155</name>
</gene>
<organism evidence="5 6">
    <name type="scientific">Kocuria oceani</name>
    <dbReference type="NCBI Taxonomy" id="988827"/>
    <lineage>
        <taxon>Bacteria</taxon>
        <taxon>Bacillati</taxon>
        <taxon>Actinomycetota</taxon>
        <taxon>Actinomycetes</taxon>
        <taxon>Micrococcales</taxon>
        <taxon>Micrococcaceae</taxon>
        <taxon>Kocuria</taxon>
    </lineage>
</organism>
<dbReference type="EMBL" id="JBHSIW010000014">
    <property type="protein sequence ID" value="MFC4904122.1"/>
    <property type="molecule type" value="Genomic_DNA"/>
</dbReference>
<comment type="caution">
    <text evidence="5">The sequence shown here is derived from an EMBL/GenBank/DDBJ whole genome shotgun (WGS) entry which is preliminary data.</text>
</comment>
<dbReference type="PROSITE" id="PS51257">
    <property type="entry name" value="PROKAR_LIPOPROTEIN"/>
    <property type="match status" value="1"/>
</dbReference>
<dbReference type="InterPro" id="IPR005183">
    <property type="entry name" value="DUF305_CopM-like"/>
</dbReference>
<feature type="chain" id="PRO_5046595846" evidence="3">
    <location>
        <begin position="26"/>
        <end position="224"/>
    </location>
</feature>
<dbReference type="PANTHER" id="PTHR36933:SF1">
    <property type="entry name" value="SLL0788 PROTEIN"/>
    <property type="match status" value="1"/>
</dbReference>
<feature type="domain" description="DUF305" evidence="4">
    <location>
        <begin position="68"/>
        <end position="217"/>
    </location>
</feature>
<sequence>MKRSTTLTTLALTTALALVGCGTGAEESTETAPETAAPATSSAQATSTTSASPSGSAEAIAAEHNDADVMFAQMMIPHHQQAVEMSEMLLAKDNIPDNVRDFAQGVVAAQGPEIERMNAMLTAWDEEPLMESDGMEGMDHGSSMDGMMSEEDMQQLEDAQGTEAARLYLEQMTVHHEGAVDMARDEVDNGENPQAVALAQQVIEDQEAEIQEMKTMLQELPEQS</sequence>
<dbReference type="PANTHER" id="PTHR36933">
    <property type="entry name" value="SLL0788 PROTEIN"/>
    <property type="match status" value="1"/>
</dbReference>
<feature type="coiled-coil region" evidence="1">
    <location>
        <begin position="196"/>
        <end position="223"/>
    </location>
</feature>
<accession>A0ABV9TJL0</accession>
<evidence type="ECO:0000256" key="2">
    <source>
        <dbReference type="SAM" id="MobiDB-lite"/>
    </source>
</evidence>
<keyword evidence="1" id="KW-0175">Coiled coil</keyword>
<dbReference type="RefSeq" id="WP_277551910.1">
    <property type="nucleotide sequence ID" value="NZ_JARAMH010000015.1"/>
</dbReference>
<evidence type="ECO:0000256" key="3">
    <source>
        <dbReference type="SAM" id="SignalP"/>
    </source>
</evidence>
<dbReference type="Proteomes" id="UP001595797">
    <property type="component" value="Unassembled WGS sequence"/>
</dbReference>
<evidence type="ECO:0000256" key="1">
    <source>
        <dbReference type="SAM" id="Coils"/>
    </source>
</evidence>